<protein>
    <submittedName>
        <fullName evidence="1">Uncharacterized protein</fullName>
    </submittedName>
</protein>
<name>A0A3E2H9I8_SCYLI</name>
<gene>
    <name evidence="1" type="ORF">B7463_g6504</name>
</gene>
<evidence type="ECO:0000313" key="2">
    <source>
        <dbReference type="Proteomes" id="UP000258309"/>
    </source>
</evidence>
<dbReference type="Proteomes" id="UP000258309">
    <property type="component" value="Unassembled WGS sequence"/>
</dbReference>
<keyword evidence="2" id="KW-1185">Reference proteome</keyword>
<comment type="caution">
    <text evidence="1">The sequence shown here is derived from an EMBL/GenBank/DDBJ whole genome shotgun (WGS) entry which is preliminary data.</text>
</comment>
<dbReference type="AlphaFoldDB" id="A0A3E2H9I8"/>
<reference evidence="1 2" key="1">
    <citation type="submission" date="2018-05" db="EMBL/GenBank/DDBJ databases">
        <title>Draft genome sequence of Scytalidium lignicola DSM 105466, a ubiquitous saprotrophic fungus.</title>
        <authorList>
            <person name="Buettner E."/>
            <person name="Gebauer A.M."/>
            <person name="Hofrichter M."/>
            <person name="Liers C."/>
            <person name="Kellner H."/>
        </authorList>
    </citation>
    <scope>NUCLEOTIDE SEQUENCE [LARGE SCALE GENOMIC DNA]</scope>
    <source>
        <strain evidence="1 2">DSM 105466</strain>
    </source>
</reference>
<sequence length="84" mass="9126">MTTRNAAIVTPRSVHVITISRVNGVGPGHPNVFMPGSYTVSNAPLRVLFSDVFLRNPVGAERDFVITAANLCQYAATVWRIILS</sequence>
<evidence type="ECO:0000313" key="1">
    <source>
        <dbReference type="EMBL" id="RFU29841.1"/>
    </source>
</evidence>
<organism evidence="1 2">
    <name type="scientific">Scytalidium lignicola</name>
    <name type="common">Hyphomycete</name>
    <dbReference type="NCBI Taxonomy" id="5539"/>
    <lineage>
        <taxon>Eukaryota</taxon>
        <taxon>Fungi</taxon>
        <taxon>Dikarya</taxon>
        <taxon>Ascomycota</taxon>
        <taxon>Pezizomycotina</taxon>
        <taxon>Leotiomycetes</taxon>
        <taxon>Leotiomycetes incertae sedis</taxon>
        <taxon>Scytalidium</taxon>
    </lineage>
</organism>
<dbReference type="EMBL" id="NCSJ02000116">
    <property type="protein sequence ID" value="RFU29841.1"/>
    <property type="molecule type" value="Genomic_DNA"/>
</dbReference>
<feature type="non-terminal residue" evidence="1">
    <location>
        <position position="84"/>
    </location>
</feature>
<feature type="non-terminal residue" evidence="1">
    <location>
        <position position="1"/>
    </location>
</feature>
<accession>A0A3E2H9I8</accession>
<proteinExistence type="predicted"/>